<name>A0A7R9CT76_TIMCR</name>
<proteinExistence type="predicted"/>
<reference evidence="2" key="1">
    <citation type="submission" date="2020-11" db="EMBL/GenBank/DDBJ databases">
        <authorList>
            <person name="Tran Van P."/>
        </authorList>
    </citation>
    <scope>NUCLEOTIDE SEQUENCE</scope>
</reference>
<feature type="region of interest" description="Disordered" evidence="1">
    <location>
        <begin position="19"/>
        <end position="50"/>
    </location>
</feature>
<evidence type="ECO:0000313" key="2">
    <source>
        <dbReference type="EMBL" id="CAD7402089.1"/>
    </source>
</evidence>
<gene>
    <name evidence="2" type="ORF">TCEB3V08_LOCUS6307</name>
</gene>
<organism evidence="2">
    <name type="scientific">Timema cristinae</name>
    <name type="common">Walking stick</name>
    <dbReference type="NCBI Taxonomy" id="61476"/>
    <lineage>
        <taxon>Eukaryota</taxon>
        <taxon>Metazoa</taxon>
        <taxon>Ecdysozoa</taxon>
        <taxon>Arthropoda</taxon>
        <taxon>Hexapoda</taxon>
        <taxon>Insecta</taxon>
        <taxon>Pterygota</taxon>
        <taxon>Neoptera</taxon>
        <taxon>Polyneoptera</taxon>
        <taxon>Phasmatodea</taxon>
        <taxon>Timematodea</taxon>
        <taxon>Timematoidea</taxon>
        <taxon>Timematidae</taxon>
        <taxon>Timema</taxon>
    </lineage>
</organism>
<dbReference type="AlphaFoldDB" id="A0A7R9CT76"/>
<evidence type="ECO:0000256" key="1">
    <source>
        <dbReference type="SAM" id="MobiDB-lite"/>
    </source>
</evidence>
<protein>
    <submittedName>
        <fullName evidence="2">Uncharacterized protein</fullName>
    </submittedName>
</protein>
<feature type="compositionally biased region" description="Basic and acidic residues" evidence="1">
    <location>
        <begin position="27"/>
        <end position="49"/>
    </location>
</feature>
<dbReference type="EMBL" id="OC318457">
    <property type="protein sequence ID" value="CAD7402089.1"/>
    <property type="molecule type" value="Genomic_DNA"/>
</dbReference>
<sequence length="63" mass="7093">MALSYKILHSRIIQVAWKESGKPSLSRPDRDSNPDLPFQHESDGPDRSAAEAGLLFLQRTNED</sequence>
<accession>A0A7R9CT76</accession>